<feature type="region of interest" description="Disordered" evidence="4">
    <location>
        <begin position="216"/>
        <end position="327"/>
    </location>
</feature>
<sequence>MPVRTTNAKAEAKYNVTTEFPSLGLHAAAATGNMGLVEYAIARGQPVNSVLDGVLPLHAACAGGSEPVVKLLIDHGADVNGPRLPRRYSNEKNPVIIGTSGSTPLHFAAANGNISIAKLLLRRGAIADRPDKHGVTPEMVARQNGYIECADYLHSWICNKDRDLRERETRSGMGHRDQQSPERADTPDIYGDAASGSKRLKVKRSIDTALSMLKASSSGLSEQYQKTAPPSISTNPRADHRADVPPRKLSDAGPRSPTLAEDGPPPGFDPNQRRPSLPQPLGPSPSPSRSSNGTSRFSSRRPRSAGSDVEETEPHNFIPYGRGGAGRRLANKYSMRNFLKKGRDGSVTPSFGDPFGTQQAESYGPSSSILGSGHHTPMSSSPPHHAHSASDTVPSSYASTLTAMGPSTQPSSSRLPSAVDLHNALAQQQRSTLNRDRSVSAASGTRFAIPTQSQCESAEQSSAGGASRASYKDDSGTGLVRARSPSGAGGGTNRGGGVYDEDVVGASGAPAVKRPGILRPHNRTSSSGQSSSSVRALRFDSSSSLNDGSPSVNGNGSSSSRAGLRGCNSVSSLKHVTQVNAGRRPGSAGNPVSRVSSEASADITTSPAVENEEDDSYGEIIHSQKKPDYEQQDVHRRRGFSVNSTDSTTSPGILLSEPAHGASVTSEFPFSICRPPPVSCESDKSSPQLLRVPLPTDNGARGRGDSLSSVSSTGSHEPSLTTSSTSRSDGSTTTTAIVDSMTRDYSPGRSHANINERRAHSPLGIDMAGISSHAEAEALVQKAQQDIMVADHEIPLSARLAAYGESLALERRLREEMEKQEKGREGRGSILIAHGPMSEASSPSLMTPGLPSTPLASGGRLTARSWSDEADRLAPLGGERNMGLDKGERRRRRKSMVKVPRRPHTSTGATGHTIMPDIAVNGRRLRTVSDDPRTHHVCHSTSSLEGLQAPDALSEQDTAQLPPSTPVRVSETRKPALFDIPPTAQLSRVNSLDVTDTDEDADLGSALCRVSTAPHMPSLASRGTQGAGDQARKASAQKLARMGFSPHDRTPANTKRFGGLKSWVQSLKGKPV</sequence>
<dbReference type="PROSITE" id="PS50297">
    <property type="entry name" value="ANK_REP_REGION"/>
    <property type="match status" value="2"/>
</dbReference>
<feature type="region of interest" description="Disordered" evidence="4">
    <location>
        <begin position="678"/>
        <end position="752"/>
    </location>
</feature>
<dbReference type="InterPro" id="IPR002110">
    <property type="entry name" value="Ankyrin_rpt"/>
</dbReference>
<feature type="compositionally biased region" description="Gly residues" evidence="4">
    <location>
        <begin position="487"/>
        <end position="498"/>
    </location>
</feature>
<dbReference type="OrthoDB" id="2919811at2759"/>
<keyword evidence="6" id="KW-1185">Reference proteome</keyword>
<protein>
    <submittedName>
        <fullName evidence="5">Uncharacterized protein</fullName>
    </submittedName>
</protein>
<feature type="compositionally biased region" description="Basic residues" evidence="4">
    <location>
        <begin position="889"/>
        <end position="904"/>
    </location>
</feature>
<dbReference type="Pfam" id="PF12796">
    <property type="entry name" value="Ank_2"/>
    <property type="match status" value="2"/>
</dbReference>
<dbReference type="PROSITE" id="PS50088">
    <property type="entry name" value="ANK_REPEAT"/>
    <property type="match status" value="2"/>
</dbReference>
<feature type="region of interest" description="Disordered" evidence="4">
    <location>
        <begin position="578"/>
        <end position="652"/>
    </location>
</feature>
<gene>
    <name evidence="5" type="ORF">BD626DRAFT_553775</name>
</gene>
<dbReference type="AlphaFoldDB" id="A0A550CWQ8"/>
<proteinExistence type="predicted"/>
<feature type="compositionally biased region" description="Polar residues" evidence="4">
    <location>
        <begin position="391"/>
        <end position="415"/>
    </location>
</feature>
<feature type="compositionally biased region" description="Basic and acidic residues" evidence="4">
    <location>
        <begin position="167"/>
        <end position="186"/>
    </location>
</feature>
<accession>A0A550CWQ8</accession>
<feature type="compositionally biased region" description="Basic and acidic residues" evidence="4">
    <location>
        <begin position="237"/>
        <end position="250"/>
    </location>
</feature>
<feature type="compositionally biased region" description="Low complexity" evidence="4">
    <location>
        <begin position="452"/>
        <end position="469"/>
    </location>
</feature>
<dbReference type="SMART" id="SM00248">
    <property type="entry name" value="ANK"/>
    <property type="match status" value="4"/>
</dbReference>
<feature type="compositionally biased region" description="Basic and acidic residues" evidence="4">
    <location>
        <begin position="625"/>
        <end position="634"/>
    </location>
</feature>
<feature type="region of interest" description="Disordered" evidence="4">
    <location>
        <begin position="834"/>
        <end position="914"/>
    </location>
</feature>
<dbReference type="STRING" id="97359.A0A550CWQ8"/>
<feature type="repeat" description="ANK" evidence="3">
    <location>
        <begin position="100"/>
        <end position="132"/>
    </location>
</feature>
<feature type="repeat" description="ANK" evidence="3">
    <location>
        <begin position="52"/>
        <end position="80"/>
    </location>
</feature>
<feature type="region of interest" description="Disordered" evidence="4">
    <location>
        <begin position="428"/>
        <end position="566"/>
    </location>
</feature>
<organism evidence="5 6">
    <name type="scientific">Schizophyllum amplum</name>
    <dbReference type="NCBI Taxonomy" id="97359"/>
    <lineage>
        <taxon>Eukaryota</taxon>
        <taxon>Fungi</taxon>
        <taxon>Dikarya</taxon>
        <taxon>Basidiomycota</taxon>
        <taxon>Agaricomycotina</taxon>
        <taxon>Agaricomycetes</taxon>
        <taxon>Agaricomycetidae</taxon>
        <taxon>Agaricales</taxon>
        <taxon>Schizophyllaceae</taxon>
        <taxon>Schizophyllum</taxon>
    </lineage>
</organism>
<dbReference type="Proteomes" id="UP000320762">
    <property type="component" value="Unassembled WGS sequence"/>
</dbReference>
<feature type="compositionally biased region" description="Polar residues" evidence="4">
    <location>
        <begin position="356"/>
        <end position="370"/>
    </location>
</feature>
<feature type="compositionally biased region" description="Polar residues" evidence="4">
    <location>
        <begin position="641"/>
        <end position="651"/>
    </location>
</feature>
<feature type="compositionally biased region" description="Low complexity" evidence="4">
    <location>
        <begin position="541"/>
        <end position="560"/>
    </location>
</feature>
<evidence type="ECO:0000256" key="1">
    <source>
        <dbReference type="ARBA" id="ARBA00022737"/>
    </source>
</evidence>
<feature type="compositionally biased region" description="Low complexity" evidence="4">
    <location>
        <begin position="287"/>
        <end position="297"/>
    </location>
</feature>
<name>A0A550CWQ8_9AGAR</name>
<feature type="compositionally biased region" description="Low complexity" evidence="4">
    <location>
        <begin position="706"/>
        <end position="735"/>
    </location>
</feature>
<comment type="caution">
    <text evidence="5">The sequence shown here is derived from an EMBL/GenBank/DDBJ whole genome shotgun (WGS) entry which is preliminary data.</text>
</comment>
<feature type="region of interest" description="Disordered" evidence="4">
    <location>
        <begin position="341"/>
        <end position="416"/>
    </location>
</feature>
<evidence type="ECO:0000313" key="6">
    <source>
        <dbReference type="Proteomes" id="UP000320762"/>
    </source>
</evidence>
<evidence type="ECO:0000313" key="5">
    <source>
        <dbReference type="EMBL" id="TRM69227.1"/>
    </source>
</evidence>
<keyword evidence="1" id="KW-0677">Repeat</keyword>
<dbReference type="PANTHER" id="PTHR24173:SF74">
    <property type="entry name" value="ANKYRIN REPEAT DOMAIN-CONTAINING PROTEIN 16"/>
    <property type="match status" value="1"/>
</dbReference>
<evidence type="ECO:0000256" key="2">
    <source>
        <dbReference type="ARBA" id="ARBA00023043"/>
    </source>
</evidence>
<feature type="compositionally biased region" description="Low complexity" evidence="4">
    <location>
        <begin position="371"/>
        <end position="383"/>
    </location>
</feature>
<dbReference type="InterPro" id="IPR036770">
    <property type="entry name" value="Ankyrin_rpt-contain_sf"/>
</dbReference>
<keyword evidence="2 3" id="KW-0040">ANK repeat</keyword>
<feature type="compositionally biased region" description="Polar residues" evidence="4">
    <location>
        <begin position="593"/>
        <end position="608"/>
    </location>
</feature>
<dbReference type="Gene3D" id="1.25.40.20">
    <property type="entry name" value="Ankyrin repeat-containing domain"/>
    <property type="match status" value="1"/>
</dbReference>
<dbReference type="EMBL" id="VDMD01000001">
    <property type="protein sequence ID" value="TRM69227.1"/>
    <property type="molecule type" value="Genomic_DNA"/>
</dbReference>
<dbReference type="SUPFAM" id="SSF48403">
    <property type="entry name" value="Ankyrin repeat"/>
    <property type="match status" value="1"/>
</dbReference>
<feature type="compositionally biased region" description="Pro residues" evidence="4">
    <location>
        <begin position="277"/>
        <end position="286"/>
    </location>
</feature>
<dbReference type="PANTHER" id="PTHR24173">
    <property type="entry name" value="ANKYRIN REPEAT CONTAINING"/>
    <property type="match status" value="1"/>
</dbReference>
<feature type="region of interest" description="Disordered" evidence="4">
    <location>
        <begin position="1019"/>
        <end position="1072"/>
    </location>
</feature>
<feature type="compositionally biased region" description="Polar residues" evidence="4">
    <location>
        <begin position="216"/>
        <end position="236"/>
    </location>
</feature>
<feature type="region of interest" description="Disordered" evidence="4">
    <location>
        <begin position="167"/>
        <end position="198"/>
    </location>
</feature>
<evidence type="ECO:0000256" key="3">
    <source>
        <dbReference type="PROSITE-ProRule" id="PRU00023"/>
    </source>
</evidence>
<reference evidence="5 6" key="1">
    <citation type="journal article" date="2019" name="New Phytol.">
        <title>Comparative genomics reveals unique wood-decay strategies and fruiting body development in the Schizophyllaceae.</title>
        <authorList>
            <person name="Almasi E."/>
            <person name="Sahu N."/>
            <person name="Krizsan K."/>
            <person name="Balint B."/>
            <person name="Kovacs G.M."/>
            <person name="Kiss B."/>
            <person name="Cseklye J."/>
            <person name="Drula E."/>
            <person name="Henrissat B."/>
            <person name="Nagy I."/>
            <person name="Chovatia M."/>
            <person name="Adam C."/>
            <person name="LaButti K."/>
            <person name="Lipzen A."/>
            <person name="Riley R."/>
            <person name="Grigoriev I.V."/>
            <person name="Nagy L.G."/>
        </authorList>
    </citation>
    <scope>NUCLEOTIDE SEQUENCE [LARGE SCALE GENOMIC DNA]</scope>
    <source>
        <strain evidence="5 6">NL-1724</strain>
    </source>
</reference>
<evidence type="ECO:0000256" key="4">
    <source>
        <dbReference type="SAM" id="MobiDB-lite"/>
    </source>
</evidence>